<dbReference type="PANTHER" id="PTHR13357">
    <property type="entry name" value="SH3 ADAPTER PROTEIN SPIN90 NCK INTERACTING PROTEIN WITH SH3 DOMAIN"/>
    <property type="match status" value="1"/>
</dbReference>
<dbReference type="SMART" id="SM00326">
    <property type="entry name" value="SH3"/>
    <property type="match status" value="1"/>
</dbReference>
<feature type="compositionally biased region" description="Low complexity" evidence="3">
    <location>
        <begin position="218"/>
        <end position="242"/>
    </location>
</feature>
<feature type="compositionally biased region" description="Basic and acidic residues" evidence="3">
    <location>
        <begin position="609"/>
        <end position="622"/>
    </location>
</feature>
<feature type="compositionally biased region" description="Gly residues" evidence="3">
    <location>
        <begin position="869"/>
        <end position="878"/>
    </location>
</feature>
<feature type="compositionally biased region" description="Polar residues" evidence="3">
    <location>
        <begin position="595"/>
        <end position="608"/>
    </location>
</feature>
<reference evidence="6" key="1">
    <citation type="submission" date="2025-08" db="UniProtKB">
        <authorList>
            <consortium name="RefSeq"/>
        </authorList>
    </citation>
    <scope>IDENTIFICATION</scope>
    <source>
        <tissue evidence="6">Sperm</tissue>
    </source>
</reference>
<dbReference type="CTD" id="51517"/>
<protein>
    <submittedName>
        <fullName evidence="6">NCK-interacting protein with SH3 domain isoform X1</fullName>
    </submittedName>
</protein>
<dbReference type="SUPFAM" id="SSF50044">
    <property type="entry name" value="SH3-domain"/>
    <property type="match status" value="1"/>
</dbReference>
<feature type="compositionally biased region" description="Low complexity" evidence="3">
    <location>
        <begin position="362"/>
        <end position="389"/>
    </location>
</feature>
<dbReference type="PANTHER" id="PTHR13357:SF1">
    <property type="entry name" value="NCK-INTERACTING PROTEIN WITH SH3 DOMAIN"/>
    <property type="match status" value="1"/>
</dbReference>
<proteinExistence type="predicted"/>
<sequence>MYRALYDFRSAEANSLAFAAGEAFVILERSNQYWWLASKSSGDVGYVPVTYIRRDETENKDAVILSIDRAIEAIHNIAMEHSGKYTLEQREVLQKLIHHRKETLAKQGQARASQRPTILTPASSEHKLAERGSARGSDSGGGGAGPGTPSAAGSLEDDELSPYQVPPQPRRAAPVVPAQPEKTRSYPLEKLTDTNQNGGVARKSQKSHPAPAPPPSPSRSSAASSASPAPSPCATASICSSSDVISRDAADEVARGRGERVAPALAPALSDGSRWTAGGSGGGGTGPERPSAGAHAVVSFSVGGEAVERRLPSPPLRNSESLQGGPAIPEAPTEPRPVPARNAAASPPVGDIWPTLSAFGDSSSSSPPSSSSSARAAPSGLPLSLASQRDSPRPPPAPSEARRDNSRLFPGVASAGNGAHRGPAGLLAGLETREAPPPPLPARVTAAGAGVSSSTGRRPHWNPPNFTQLVQKLLSPERRKRAACDDTQGSSLAGSSIAPPSTRNASGFFPSIFAASTAGAPASRARSRDRSFSLPSDDDDGAAATATVAASPRREPERASQRHNGTLFSEIAGRDFPRVHAKDVQSYKAAESDSSDASGHSTGSNSSRDGNEKVPADSRSDENSCGDDDDDDDGGGTAGTAGAAAPEPTPENMDAAVGPAGGGRGGDATVERLGPGSPLAQRATPEVAAANGAESPLRRRDALLRRLDSPLKRSESLFDRLDSPVRSCGSPVRCSDSPVRCADSPVRFTDSPARCHGSPAHRPGGSQAQRPAFPAQATSGAGSPLRRRVESPGQTTPAASPPVRGDTSVNGASEPPLRSPPPSSPPSQEVARAQVGRRSPERAEPSVAPSNNGRARLSSVSPPSPAAEDGGGGGGGSTGAVPRTMGVELTELVRRNTGLSYELSRVAIGTVVGHIRDTLPDTADIMEDILLSLLTQQAEEEEEEKAPSEADLQELPEGLECQDVTRLNVIFTDLARHKDDAQQRSWALHEDEAVISSYLQELLSILTDANPDVSRRMCKRDDCEPVLSLVSYYQMEHRVSLRLLLLKVFGAMCSLDANIISALLNSVLPMELARDMQTDTKEHQKLCYSTLLLTMVFSMGEPLPYHHYDHLNESFMGFVLDVTENGLPSDTSDQLPDLMVNLLLAFNLHFQVPSSNVIMETLARRLNIKTFSEKLLLLLNRGEDPVDMFEHAPRPPHSVLKFLQDMFCERETAAIFYHTDMLVMIDIIVRQLSDLSAGDKMRMEYLSLMLAIMRSTDYVQHSHRGGDLRACFRRIAAEEGGEGDQHCRMDRDIVCQICTEFPAFGESA</sequence>
<dbReference type="PROSITE" id="PS50002">
    <property type="entry name" value="SH3"/>
    <property type="match status" value="1"/>
</dbReference>
<feature type="compositionally biased region" description="Basic and acidic residues" evidence="3">
    <location>
        <begin position="572"/>
        <end position="585"/>
    </location>
</feature>
<feature type="compositionally biased region" description="Acidic residues" evidence="3">
    <location>
        <begin position="624"/>
        <end position="634"/>
    </location>
</feature>
<dbReference type="RefSeq" id="XP_032819379.1">
    <property type="nucleotide sequence ID" value="XM_032963488.1"/>
</dbReference>
<feature type="compositionally biased region" description="Polar residues" evidence="3">
    <location>
        <begin position="487"/>
        <end position="505"/>
    </location>
</feature>
<feature type="compositionally biased region" description="Basic and acidic residues" evidence="3">
    <location>
        <begin position="124"/>
        <end position="133"/>
    </location>
</feature>
<dbReference type="Proteomes" id="UP001318040">
    <property type="component" value="Chromosome 30"/>
</dbReference>
<evidence type="ECO:0000256" key="2">
    <source>
        <dbReference type="PROSITE-ProRule" id="PRU00192"/>
    </source>
</evidence>
<evidence type="ECO:0000259" key="4">
    <source>
        <dbReference type="PROSITE" id="PS50002"/>
    </source>
</evidence>
<evidence type="ECO:0000313" key="6">
    <source>
        <dbReference type="RefSeq" id="XP_032819379.1"/>
    </source>
</evidence>
<dbReference type="GO" id="GO:0071933">
    <property type="term" value="F:Arp2/3 complex binding"/>
    <property type="evidence" value="ECO:0007669"/>
    <property type="project" value="TreeGrafter"/>
</dbReference>
<feature type="region of interest" description="Disordered" evidence="3">
    <location>
        <begin position="745"/>
        <end position="882"/>
    </location>
</feature>
<accession>A0AAJ7X2R8</accession>
<evidence type="ECO:0000256" key="1">
    <source>
        <dbReference type="ARBA" id="ARBA00022443"/>
    </source>
</evidence>
<feature type="region of interest" description="Disordered" evidence="3">
    <location>
        <begin position="103"/>
        <end position="697"/>
    </location>
</feature>
<dbReference type="Pfam" id="PF09431">
    <property type="entry name" value="SPIN90_LRD"/>
    <property type="match status" value="1"/>
</dbReference>
<feature type="compositionally biased region" description="Basic and acidic residues" evidence="3">
    <location>
        <begin position="245"/>
        <end position="260"/>
    </location>
</feature>
<feature type="compositionally biased region" description="Polar residues" evidence="3">
    <location>
        <begin position="110"/>
        <end position="123"/>
    </location>
</feature>
<name>A0AAJ7X2R8_PETMA</name>
<dbReference type="Pfam" id="PF00018">
    <property type="entry name" value="SH3_1"/>
    <property type="match status" value="1"/>
</dbReference>
<evidence type="ECO:0000256" key="3">
    <source>
        <dbReference type="SAM" id="MobiDB-lite"/>
    </source>
</evidence>
<dbReference type="InterPro" id="IPR030125">
    <property type="entry name" value="SPIN90/Ldb17"/>
</dbReference>
<feature type="compositionally biased region" description="Low complexity" evidence="3">
    <location>
        <begin position="170"/>
        <end position="180"/>
    </location>
</feature>
<feature type="region of interest" description="Disordered" evidence="3">
    <location>
        <begin position="721"/>
        <end position="740"/>
    </location>
</feature>
<dbReference type="CDD" id="cd11849">
    <property type="entry name" value="SH3_SPIN90"/>
    <property type="match status" value="1"/>
</dbReference>
<evidence type="ECO:0000313" key="5">
    <source>
        <dbReference type="Proteomes" id="UP001318040"/>
    </source>
</evidence>
<keyword evidence="1 2" id="KW-0728">SH3 domain</keyword>
<gene>
    <name evidence="6" type="primary">NCKIPSD</name>
</gene>
<keyword evidence="5" id="KW-1185">Reference proteome</keyword>
<dbReference type="InterPro" id="IPR018556">
    <property type="entry name" value="SPIN90/Ldb17_LRD"/>
</dbReference>
<feature type="domain" description="SH3" evidence="4">
    <location>
        <begin position="1"/>
        <end position="57"/>
    </location>
</feature>
<dbReference type="KEGG" id="pmrn:116947578"/>
<feature type="compositionally biased region" description="Polar residues" evidence="3">
    <location>
        <begin position="848"/>
        <end position="861"/>
    </location>
</feature>
<dbReference type="InterPro" id="IPR035514">
    <property type="entry name" value="SPIN90_SH3"/>
</dbReference>
<dbReference type="Gene3D" id="2.30.30.40">
    <property type="entry name" value="SH3 Domains"/>
    <property type="match status" value="1"/>
</dbReference>
<feature type="compositionally biased region" description="Low complexity" evidence="3">
    <location>
        <begin position="511"/>
        <end position="524"/>
    </location>
</feature>
<dbReference type="InterPro" id="IPR001452">
    <property type="entry name" value="SH3_domain"/>
</dbReference>
<dbReference type="InterPro" id="IPR036028">
    <property type="entry name" value="SH3-like_dom_sf"/>
</dbReference>
<organism evidence="5 6">
    <name type="scientific">Petromyzon marinus</name>
    <name type="common">Sea lamprey</name>
    <dbReference type="NCBI Taxonomy" id="7757"/>
    <lineage>
        <taxon>Eukaryota</taxon>
        <taxon>Metazoa</taxon>
        <taxon>Chordata</taxon>
        <taxon>Craniata</taxon>
        <taxon>Vertebrata</taxon>
        <taxon>Cyclostomata</taxon>
        <taxon>Hyperoartia</taxon>
        <taxon>Petromyzontiformes</taxon>
        <taxon>Petromyzontidae</taxon>
        <taxon>Petromyzon</taxon>
    </lineage>
</organism>
<dbReference type="GO" id="GO:0006897">
    <property type="term" value="P:endocytosis"/>
    <property type="evidence" value="ECO:0007669"/>
    <property type="project" value="TreeGrafter"/>
</dbReference>